<dbReference type="Gene3D" id="3.40.50.300">
    <property type="entry name" value="P-loop containing nucleotide triphosphate hydrolases"/>
    <property type="match status" value="1"/>
</dbReference>
<keyword evidence="2" id="KW-0067">ATP-binding</keyword>
<dbReference type="OrthoDB" id="9776634at2"/>
<dbReference type="AlphaFoldDB" id="A0A2K9BYU0"/>
<feature type="binding site" evidence="2">
    <location>
        <begin position="7"/>
        <end position="15"/>
    </location>
    <ligand>
        <name>ATP</name>
        <dbReference type="ChEBI" id="CHEBI:30616"/>
    </ligand>
</feature>
<dbReference type="GO" id="GO:0019136">
    <property type="term" value="F:deoxynucleoside kinase activity"/>
    <property type="evidence" value="ECO:0007669"/>
    <property type="project" value="InterPro"/>
</dbReference>
<evidence type="ECO:0000256" key="2">
    <source>
        <dbReference type="PIRSR" id="PIRSR000705-3"/>
    </source>
</evidence>
<name>A0A2K9BYU0_9MOLU</name>
<keyword evidence="4" id="KW-0418">Kinase</keyword>
<dbReference type="SUPFAM" id="SSF52540">
    <property type="entry name" value="P-loop containing nucleoside triphosphate hydrolases"/>
    <property type="match status" value="1"/>
</dbReference>
<dbReference type="InterPro" id="IPR027417">
    <property type="entry name" value="P-loop_NTPase"/>
</dbReference>
<proteinExistence type="predicted"/>
<evidence type="ECO:0000259" key="3">
    <source>
        <dbReference type="Pfam" id="PF01712"/>
    </source>
</evidence>
<protein>
    <submittedName>
        <fullName evidence="4">Deoxynucleoside kinase</fullName>
    </submittedName>
</protein>
<accession>A0A2K9BYU0</accession>
<dbReference type="GO" id="GO:0005737">
    <property type="term" value="C:cytoplasm"/>
    <property type="evidence" value="ECO:0007669"/>
    <property type="project" value="TreeGrafter"/>
</dbReference>
<keyword evidence="4" id="KW-0808">Transferase</keyword>
<gene>
    <name evidence="4" type="ORF">CXP39_01870</name>
</gene>
<dbReference type="InterPro" id="IPR002624">
    <property type="entry name" value="DCK/DGK"/>
</dbReference>
<sequence>MRVAIFGTTGAGKTTLITKLQQKLPQDYKIFWETSLECPYFKEAYDEENIDQQAMNYKLDLWMLTDRMKSFAKNKNEKNVIYDRSVLDSMIFADADHKFQRINDTDYKVFKDYFQSCILPDLFRDDNKNSGFDLVVYLKVDAEVAIQRILGRGRESEVDTEYDFWRTLTEIYDKWFHKYKMMAPFMVIDGNSTDPDSYAEEVIIQIKNIEKLKCKEKQ</sequence>
<feature type="active site" description="Proton acceptor" evidence="1">
    <location>
        <position position="83"/>
    </location>
</feature>
<dbReference type="GO" id="GO:0005524">
    <property type="term" value="F:ATP binding"/>
    <property type="evidence" value="ECO:0007669"/>
    <property type="project" value="UniProtKB-KW"/>
</dbReference>
<evidence type="ECO:0000256" key="1">
    <source>
        <dbReference type="PIRSR" id="PIRSR000705-1"/>
    </source>
</evidence>
<evidence type="ECO:0000313" key="5">
    <source>
        <dbReference type="Proteomes" id="UP000233419"/>
    </source>
</evidence>
<dbReference type="Pfam" id="PF01712">
    <property type="entry name" value="dNK"/>
    <property type="match status" value="1"/>
</dbReference>
<feature type="domain" description="Deoxynucleoside kinase" evidence="3">
    <location>
        <begin position="4"/>
        <end position="208"/>
    </location>
</feature>
<dbReference type="PANTHER" id="PTHR10513:SF35">
    <property type="entry name" value="DEOXYADENOSINE KINASE"/>
    <property type="match status" value="1"/>
</dbReference>
<dbReference type="PANTHER" id="PTHR10513">
    <property type="entry name" value="DEOXYNUCLEOSIDE KINASE"/>
    <property type="match status" value="1"/>
</dbReference>
<keyword evidence="2" id="KW-0547">Nucleotide-binding</keyword>
<keyword evidence="5" id="KW-1185">Reference proteome</keyword>
<dbReference type="InterPro" id="IPR050566">
    <property type="entry name" value="Deoxyribonucleoside_kinase"/>
</dbReference>
<dbReference type="KEGG" id="msyr:CXP39_01870"/>
<dbReference type="RefSeq" id="WP_027048107.1">
    <property type="nucleotide sequence ID" value="NZ_CP025257.1"/>
</dbReference>
<feature type="binding site" evidence="2">
    <location>
        <begin position="148"/>
        <end position="152"/>
    </location>
    <ligand>
        <name>ATP</name>
        <dbReference type="ChEBI" id="CHEBI:30616"/>
    </ligand>
</feature>
<dbReference type="PIRSF" id="PIRSF000705">
    <property type="entry name" value="DNK"/>
    <property type="match status" value="1"/>
</dbReference>
<dbReference type="Proteomes" id="UP000233419">
    <property type="component" value="Chromosome"/>
</dbReference>
<dbReference type="InterPro" id="IPR031314">
    <property type="entry name" value="DNK_dom"/>
</dbReference>
<organism evidence="4 5">
    <name type="scientific">Mesoplasma syrphidae</name>
    <dbReference type="NCBI Taxonomy" id="225999"/>
    <lineage>
        <taxon>Bacteria</taxon>
        <taxon>Bacillati</taxon>
        <taxon>Mycoplasmatota</taxon>
        <taxon>Mollicutes</taxon>
        <taxon>Entomoplasmatales</taxon>
        <taxon>Entomoplasmataceae</taxon>
        <taxon>Mesoplasma</taxon>
    </lineage>
</organism>
<evidence type="ECO:0000313" key="4">
    <source>
        <dbReference type="EMBL" id="AUF83538.1"/>
    </source>
</evidence>
<reference evidence="4 5" key="1">
    <citation type="submission" date="2017-12" db="EMBL/GenBank/DDBJ databases">
        <title>Mesoplasma syrphidae YJS, Complete Genome.</title>
        <authorList>
            <person name="Knight T.F."/>
            <person name="Citino T."/>
            <person name="Rubinstein R."/>
            <person name="Neuschaefer Z."/>
        </authorList>
    </citation>
    <scope>NUCLEOTIDE SEQUENCE [LARGE SCALE GENOMIC DNA]</scope>
    <source>
        <strain evidence="4 5">YJS</strain>
    </source>
</reference>
<dbReference type="EMBL" id="CP025257">
    <property type="protein sequence ID" value="AUF83538.1"/>
    <property type="molecule type" value="Genomic_DNA"/>
</dbReference>